<dbReference type="GO" id="GO:0008270">
    <property type="term" value="F:zinc ion binding"/>
    <property type="evidence" value="ECO:0007669"/>
    <property type="project" value="InterPro"/>
</dbReference>
<feature type="domain" description="Peptidase M10 metallopeptidase" evidence="6">
    <location>
        <begin position="270"/>
        <end position="348"/>
    </location>
</feature>
<keyword evidence="4" id="KW-0862">Zinc</keyword>
<proteinExistence type="predicted"/>
<sequence length="348" mass="36414">MSPRIDHRRRAWRSAGGCVTGWRGPGLLGRAVTAFVLTALLSVAGGGDSGRVPGCGPARGDLTVDDLPAGSSVIRCAAVGRLLTRDGVGVAVPEPGVTVAVEALTVDGAARGLTVRVAADGTVSYDDDHTAPGDRAATGAGSRADSPAACDDSAFTTADRKEYNTYDWFIGDGPMPGGISRAEARRAFEDAIATITTSRNDCGFADTVRAKARFVAATHHEADVDAEARCTTRDGLNVWDAGDLSSGVVATTCSWSNPVPGPRPDQLIEADVRFNIRHYRFTNNPHSDTCDNAYDIRSVATHEAGHVFGLGHAGPGHGNLTMYANSYICSTSARTLGKGDVLGLRRLY</sequence>
<protein>
    <submittedName>
        <fullName evidence="7">Matrixin family metalloprotease</fullName>
    </submittedName>
</protein>
<keyword evidence="1" id="KW-0645">Protease</keyword>
<dbReference type="Pfam" id="PF00413">
    <property type="entry name" value="Peptidase_M10"/>
    <property type="match status" value="1"/>
</dbReference>
<keyword evidence="2" id="KW-0479">Metal-binding</keyword>
<dbReference type="SUPFAM" id="SSF55486">
    <property type="entry name" value="Metalloproteases ('zincins'), catalytic domain"/>
    <property type="match status" value="1"/>
</dbReference>
<evidence type="ECO:0000256" key="3">
    <source>
        <dbReference type="ARBA" id="ARBA00022801"/>
    </source>
</evidence>
<dbReference type="InterPro" id="IPR001818">
    <property type="entry name" value="Pept_M10_metallopeptidase"/>
</dbReference>
<organism evidence="7 8">
    <name type="scientific">Streptomyces antibioticus</name>
    <dbReference type="NCBI Taxonomy" id="1890"/>
    <lineage>
        <taxon>Bacteria</taxon>
        <taxon>Bacillati</taxon>
        <taxon>Actinomycetota</taxon>
        <taxon>Actinomycetes</taxon>
        <taxon>Kitasatosporales</taxon>
        <taxon>Streptomycetaceae</taxon>
        <taxon>Streptomyces</taxon>
    </lineage>
</organism>
<keyword evidence="3" id="KW-0378">Hydrolase</keyword>
<dbReference type="Gene3D" id="3.40.390.10">
    <property type="entry name" value="Collagenase (Catalytic Domain)"/>
    <property type="match status" value="1"/>
</dbReference>
<reference evidence="7 8" key="1">
    <citation type="submission" date="2020-03" db="EMBL/GenBank/DDBJ databases">
        <title>Is there a link between lipid content and antibiotic production in Streptomyces?</title>
        <authorList>
            <person name="David M."/>
            <person name="Lejeune C."/>
            <person name="Abreu S."/>
            <person name="Thibessard A."/>
            <person name="Leblond P."/>
            <person name="Chaminade P."/>
            <person name="Virolle M.-J."/>
        </authorList>
    </citation>
    <scope>NUCLEOTIDE SEQUENCE [LARGE SCALE GENOMIC DNA]</scope>
    <source>
        <strain evidence="7 8">DSM 41481</strain>
    </source>
</reference>
<evidence type="ECO:0000256" key="4">
    <source>
        <dbReference type="ARBA" id="ARBA00022833"/>
    </source>
</evidence>
<dbReference type="InterPro" id="IPR024079">
    <property type="entry name" value="MetalloPept_cat_dom_sf"/>
</dbReference>
<dbReference type="GO" id="GO:0004222">
    <property type="term" value="F:metalloendopeptidase activity"/>
    <property type="evidence" value="ECO:0007669"/>
    <property type="project" value="InterPro"/>
</dbReference>
<evidence type="ECO:0000256" key="1">
    <source>
        <dbReference type="ARBA" id="ARBA00022670"/>
    </source>
</evidence>
<name>A0AAE6YDA5_STRAT</name>
<evidence type="ECO:0000256" key="5">
    <source>
        <dbReference type="SAM" id="MobiDB-lite"/>
    </source>
</evidence>
<gene>
    <name evidence="7" type="ORF">HCX60_26960</name>
</gene>
<keyword evidence="7" id="KW-0482">Metalloprotease</keyword>
<dbReference type="EMBL" id="CP050692">
    <property type="protein sequence ID" value="QIT46712.1"/>
    <property type="molecule type" value="Genomic_DNA"/>
</dbReference>
<evidence type="ECO:0000256" key="2">
    <source>
        <dbReference type="ARBA" id="ARBA00022723"/>
    </source>
</evidence>
<dbReference type="GO" id="GO:0031012">
    <property type="term" value="C:extracellular matrix"/>
    <property type="evidence" value="ECO:0007669"/>
    <property type="project" value="InterPro"/>
</dbReference>
<dbReference type="AlphaFoldDB" id="A0AAE6YDA5"/>
<dbReference type="GO" id="GO:0006508">
    <property type="term" value="P:proteolysis"/>
    <property type="evidence" value="ECO:0007669"/>
    <property type="project" value="UniProtKB-KW"/>
</dbReference>
<evidence type="ECO:0000313" key="8">
    <source>
        <dbReference type="Proteomes" id="UP000502504"/>
    </source>
</evidence>
<dbReference type="Proteomes" id="UP000502504">
    <property type="component" value="Chromosome"/>
</dbReference>
<feature type="region of interest" description="Disordered" evidence="5">
    <location>
        <begin position="124"/>
        <end position="151"/>
    </location>
</feature>
<evidence type="ECO:0000259" key="6">
    <source>
        <dbReference type="Pfam" id="PF00413"/>
    </source>
</evidence>
<evidence type="ECO:0000313" key="7">
    <source>
        <dbReference type="EMBL" id="QIT46712.1"/>
    </source>
</evidence>
<accession>A0AAE6YDA5</accession>